<keyword evidence="9" id="KW-0325">Glycoprotein</keyword>
<evidence type="ECO:0000313" key="15">
    <source>
        <dbReference type="Proteomes" id="UP000762676"/>
    </source>
</evidence>
<protein>
    <submittedName>
        <fullName evidence="14">Sweet-taste receptor-like protein</fullName>
    </submittedName>
</protein>
<evidence type="ECO:0000256" key="6">
    <source>
        <dbReference type="ARBA" id="ARBA00023040"/>
    </source>
</evidence>
<sequence>MAWLFMQLDSVLNAQLMLLCNCLLFFFFFFLISEPALWPSGNANQYLADVRDATSWCYLLICHAGHSDLTDREWRGRSITATSEDNVKRVDELIRQYRRLKLHEIASSLEISETSAHRVVFDELGYRKVSAKWVPNRLADNHKEQRLDICRELLRRSKSSRRVHGHTANAGGDFLGPLKRELAGKRFDDDEELVDHVRKWLQNLDGSFFREGIYSMVVVQYFPPTTTTCLLLPWFQEVGFAIVYGVLVLKIYRILAEFQSRKAHRVHVRDKDLIKYLAVILTVVISYMSAWTAVNIDHLENNSTILERLYTNDEHPEAYTLCRSMWWDYVIEVGEILFLCFGLYLCYCVRSAPTEYSEGKFITGAIAYETILSTVFYILRHIWRYKLHPDTLFLVFFFRCHLTVTINLAIILGPKLWYAHRPPDEDHSRSRAYSQSDVQDSASPETMKLNVGISSNGDVEVGEISLTEMDPEDIRAELKKLYTQLQIYKTKTMRKDNPHISKRRGGRKQTHRRFSLQAFHHKHRHHQDHDHDHEMSKTPEESTNSAEGMAFTIEPSVKEEPSEAGLETRDRDRDRDRDRGGRSRGDRGGGGGGDAPSVSFKTGR</sequence>
<feature type="transmembrane region" description="Helical" evidence="12">
    <location>
        <begin position="329"/>
        <end position="349"/>
    </location>
</feature>
<evidence type="ECO:0000256" key="1">
    <source>
        <dbReference type="ARBA" id="ARBA00004651"/>
    </source>
</evidence>
<keyword evidence="6" id="KW-0297">G-protein coupled receptor</keyword>
<dbReference type="Pfam" id="PF00003">
    <property type="entry name" value="7tm_3"/>
    <property type="match status" value="1"/>
</dbReference>
<evidence type="ECO:0000313" key="14">
    <source>
        <dbReference type="EMBL" id="GFS27185.1"/>
    </source>
</evidence>
<feature type="compositionally biased region" description="Basic and acidic residues" evidence="11">
    <location>
        <begin position="527"/>
        <end position="540"/>
    </location>
</feature>
<keyword evidence="4 12" id="KW-0812">Transmembrane</keyword>
<keyword evidence="15" id="KW-1185">Reference proteome</keyword>
<dbReference type="EMBL" id="BMAT01010460">
    <property type="protein sequence ID" value="GFS27185.1"/>
    <property type="molecule type" value="Genomic_DNA"/>
</dbReference>
<comment type="similarity">
    <text evidence="2">Belongs to the G-protein coupled receptor 3 family.</text>
</comment>
<dbReference type="PANTHER" id="PTHR32546:SF26">
    <property type="entry name" value="SMOG, ISOFORM D"/>
    <property type="match status" value="1"/>
</dbReference>
<organism evidence="14 15">
    <name type="scientific">Elysia marginata</name>
    <dbReference type="NCBI Taxonomy" id="1093978"/>
    <lineage>
        <taxon>Eukaryota</taxon>
        <taxon>Metazoa</taxon>
        <taxon>Spiralia</taxon>
        <taxon>Lophotrochozoa</taxon>
        <taxon>Mollusca</taxon>
        <taxon>Gastropoda</taxon>
        <taxon>Heterobranchia</taxon>
        <taxon>Euthyneura</taxon>
        <taxon>Panpulmonata</taxon>
        <taxon>Sacoglossa</taxon>
        <taxon>Placobranchoidea</taxon>
        <taxon>Plakobranchidae</taxon>
        <taxon>Elysia</taxon>
    </lineage>
</organism>
<dbReference type="Proteomes" id="UP000762676">
    <property type="component" value="Unassembled WGS sequence"/>
</dbReference>
<dbReference type="PANTHER" id="PTHR32546">
    <property type="entry name" value="G-PROTEIN COUPLED RECEPTOR 158-RELATED"/>
    <property type="match status" value="1"/>
</dbReference>
<reference evidence="14 15" key="1">
    <citation type="journal article" date="2021" name="Elife">
        <title>Chloroplast acquisition without the gene transfer in kleptoplastic sea slugs, Plakobranchus ocellatus.</title>
        <authorList>
            <person name="Maeda T."/>
            <person name="Takahashi S."/>
            <person name="Yoshida T."/>
            <person name="Shimamura S."/>
            <person name="Takaki Y."/>
            <person name="Nagai Y."/>
            <person name="Toyoda A."/>
            <person name="Suzuki Y."/>
            <person name="Arimoto A."/>
            <person name="Ishii H."/>
            <person name="Satoh N."/>
            <person name="Nishiyama T."/>
            <person name="Hasebe M."/>
            <person name="Maruyama T."/>
            <person name="Minagawa J."/>
            <person name="Obokata J."/>
            <person name="Shigenobu S."/>
        </authorList>
    </citation>
    <scope>NUCLEOTIDE SEQUENCE [LARGE SCALE GENOMIC DNA]</scope>
</reference>
<feature type="transmembrane region" description="Helical" evidence="12">
    <location>
        <begin position="231"/>
        <end position="252"/>
    </location>
</feature>
<keyword evidence="10" id="KW-0807">Transducer</keyword>
<keyword evidence="8 14" id="KW-0675">Receptor</keyword>
<feature type="transmembrane region" description="Helical" evidence="12">
    <location>
        <begin position="361"/>
        <end position="379"/>
    </location>
</feature>
<dbReference type="AlphaFoldDB" id="A0AAV4JZP8"/>
<dbReference type="InterPro" id="IPR043458">
    <property type="entry name" value="GPR158/179"/>
</dbReference>
<evidence type="ECO:0000256" key="3">
    <source>
        <dbReference type="ARBA" id="ARBA00022475"/>
    </source>
</evidence>
<evidence type="ECO:0000256" key="10">
    <source>
        <dbReference type="ARBA" id="ARBA00023224"/>
    </source>
</evidence>
<evidence type="ECO:0000256" key="4">
    <source>
        <dbReference type="ARBA" id="ARBA00022692"/>
    </source>
</evidence>
<keyword evidence="7 12" id="KW-0472">Membrane</keyword>
<dbReference type="CDD" id="cd15293">
    <property type="entry name" value="7tmC_GPR158-like"/>
    <property type="match status" value="1"/>
</dbReference>
<dbReference type="InterPro" id="IPR017978">
    <property type="entry name" value="GPCR_3_C"/>
</dbReference>
<keyword evidence="5 12" id="KW-1133">Transmembrane helix</keyword>
<feature type="transmembrane region" description="Helical" evidence="12">
    <location>
        <begin position="12"/>
        <end position="32"/>
    </location>
</feature>
<evidence type="ECO:0000256" key="11">
    <source>
        <dbReference type="SAM" id="MobiDB-lite"/>
    </source>
</evidence>
<evidence type="ECO:0000256" key="2">
    <source>
        <dbReference type="ARBA" id="ARBA00007242"/>
    </source>
</evidence>
<evidence type="ECO:0000256" key="8">
    <source>
        <dbReference type="ARBA" id="ARBA00023170"/>
    </source>
</evidence>
<dbReference type="PROSITE" id="PS50259">
    <property type="entry name" value="G_PROTEIN_RECEP_F3_4"/>
    <property type="match status" value="1"/>
</dbReference>
<feature type="region of interest" description="Disordered" evidence="11">
    <location>
        <begin position="519"/>
        <end position="604"/>
    </location>
</feature>
<evidence type="ECO:0000256" key="5">
    <source>
        <dbReference type="ARBA" id="ARBA00022989"/>
    </source>
</evidence>
<feature type="transmembrane region" description="Helical" evidence="12">
    <location>
        <begin position="273"/>
        <end position="294"/>
    </location>
</feature>
<comment type="subcellular location">
    <subcellularLocation>
        <location evidence="1">Cell membrane</location>
        <topology evidence="1">Multi-pass membrane protein</topology>
    </subcellularLocation>
</comment>
<accession>A0AAV4JZP8</accession>
<keyword evidence="3" id="KW-1003">Cell membrane</keyword>
<feature type="compositionally biased region" description="Basic and acidic residues" evidence="11">
    <location>
        <begin position="556"/>
        <end position="587"/>
    </location>
</feature>
<feature type="domain" description="G-protein coupled receptors family 3 profile" evidence="13">
    <location>
        <begin position="224"/>
        <end position="435"/>
    </location>
</feature>
<dbReference type="GO" id="GO:0005886">
    <property type="term" value="C:plasma membrane"/>
    <property type="evidence" value="ECO:0007669"/>
    <property type="project" value="UniProtKB-SubCell"/>
</dbReference>
<feature type="transmembrane region" description="Helical" evidence="12">
    <location>
        <begin position="391"/>
        <end position="412"/>
    </location>
</feature>
<evidence type="ECO:0000256" key="9">
    <source>
        <dbReference type="ARBA" id="ARBA00023180"/>
    </source>
</evidence>
<evidence type="ECO:0000256" key="12">
    <source>
        <dbReference type="SAM" id="Phobius"/>
    </source>
</evidence>
<gene>
    <name evidence="14" type="ORF">ElyMa_005244000</name>
</gene>
<evidence type="ECO:0000259" key="13">
    <source>
        <dbReference type="PROSITE" id="PS50259"/>
    </source>
</evidence>
<comment type="caution">
    <text evidence="14">The sequence shown here is derived from an EMBL/GenBank/DDBJ whole genome shotgun (WGS) entry which is preliminary data.</text>
</comment>
<name>A0AAV4JZP8_9GAST</name>
<dbReference type="GO" id="GO:0004930">
    <property type="term" value="F:G protein-coupled receptor activity"/>
    <property type="evidence" value="ECO:0007669"/>
    <property type="project" value="UniProtKB-KW"/>
</dbReference>
<proteinExistence type="inferred from homology"/>
<evidence type="ECO:0000256" key="7">
    <source>
        <dbReference type="ARBA" id="ARBA00023136"/>
    </source>
</evidence>